<dbReference type="AlphaFoldDB" id="A0ABD4KUN2"/>
<organism evidence="1 2">
    <name type="scientific">Vibrio anguillarum</name>
    <name type="common">Listonella anguillarum</name>
    <dbReference type="NCBI Taxonomy" id="55601"/>
    <lineage>
        <taxon>Bacteria</taxon>
        <taxon>Pseudomonadati</taxon>
        <taxon>Pseudomonadota</taxon>
        <taxon>Gammaproteobacteria</taxon>
        <taxon>Vibrionales</taxon>
        <taxon>Vibrionaceae</taxon>
        <taxon>Vibrio</taxon>
    </lineage>
</organism>
<evidence type="ECO:0000313" key="2">
    <source>
        <dbReference type="Proteomes" id="UP000722957"/>
    </source>
</evidence>
<feature type="non-terminal residue" evidence="1">
    <location>
        <position position="1"/>
    </location>
</feature>
<proteinExistence type="predicted"/>
<reference evidence="1 2" key="1">
    <citation type="journal article" date="2021" name="PeerJ">
        <title>Analysis of 44 Vibrio anguillarum genomes reveals high genetic diversity.</title>
        <authorList>
            <person name="Hansen M.J."/>
            <person name="Dalsgaard I."/>
        </authorList>
    </citation>
    <scope>NUCLEOTIDE SEQUENCE [LARGE SCALE GENOMIC DNA]</scope>
    <source>
        <strain evidence="1 2">17-16730-2A</strain>
    </source>
</reference>
<protein>
    <submittedName>
        <fullName evidence="1">Alpha/beta hydrolase</fullName>
    </submittedName>
</protein>
<name>A0ABD4KUN2_VIBAN</name>
<keyword evidence="1" id="KW-0378">Hydrolase</keyword>
<accession>A0ABD4KUN2</accession>
<sequence length="26" mass="2975">TGHSSHQESPELVGKMLEQFLLQHKN</sequence>
<dbReference type="GO" id="GO:0016787">
    <property type="term" value="F:hydrolase activity"/>
    <property type="evidence" value="ECO:0007669"/>
    <property type="project" value="UniProtKB-KW"/>
</dbReference>
<evidence type="ECO:0000313" key="1">
    <source>
        <dbReference type="EMBL" id="MBF4274708.1"/>
    </source>
</evidence>
<gene>
    <name evidence="1" type="ORF">EAY07_22425</name>
</gene>
<comment type="caution">
    <text evidence="1">The sequence shown here is derived from an EMBL/GenBank/DDBJ whole genome shotgun (WGS) entry which is preliminary data.</text>
</comment>
<dbReference type="EMBL" id="RDOM01000489">
    <property type="protein sequence ID" value="MBF4274708.1"/>
    <property type="molecule type" value="Genomic_DNA"/>
</dbReference>
<dbReference type="Proteomes" id="UP000722957">
    <property type="component" value="Unassembled WGS sequence"/>
</dbReference>